<dbReference type="Proteomes" id="UP000031599">
    <property type="component" value="Unassembled WGS sequence"/>
</dbReference>
<dbReference type="InterPro" id="IPR036812">
    <property type="entry name" value="NAD(P)_OxRdtase_dom_sf"/>
</dbReference>
<accession>A0A0C2CXR1</accession>
<evidence type="ECO:0000313" key="3">
    <source>
        <dbReference type="EMBL" id="KIG14430.1"/>
    </source>
</evidence>
<evidence type="ECO:0000313" key="4">
    <source>
        <dbReference type="Proteomes" id="UP000031599"/>
    </source>
</evidence>
<dbReference type="RefSeq" id="WP_052553613.1">
    <property type="nucleotide sequence ID" value="NZ_JMCC02000073.1"/>
</dbReference>
<evidence type="ECO:0000259" key="2">
    <source>
        <dbReference type="Pfam" id="PF00248"/>
    </source>
</evidence>
<dbReference type="SUPFAM" id="SSF51430">
    <property type="entry name" value="NAD(P)-linked oxidoreductase"/>
    <property type="match status" value="1"/>
</dbReference>
<keyword evidence="1" id="KW-0560">Oxidoreductase</keyword>
<dbReference type="PANTHER" id="PTHR43364">
    <property type="entry name" value="NADH-SPECIFIC METHYLGLYOXAL REDUCTASE-RELATED"/>
    <property type="match status" value="1"/>
</dbReference>
<feature type="domain" description="NADP-dependent oxidoreductase" evidence="2">
    <location>
        <begin position="15"/>
        <end position="302"/>
    </location>
</feature>
<sequence>MKYRTLPRTDLQLSAIGFGCWAIGGKWWGDDVDDKSSIAAIHAAVDHGINWFDTAPLYGHGHAEELLAKALGSRRHDVIIASKVGVRWRHQINDHAFSDLSPDHIIEDCECILRRLRLDTIPLLQVHWPCECSTPLEATLEALMALRDGGKIRYFGLCNYASRPLQQALAYAPELASLQTPYSMLRREFEFALRDVVAPEGEQALGMLAYETLCRGMLTGKFGAAPRFPSTDLRHNDERFREPLWSRAQGLVSALRLVGAKLNVPPAALAVGWVLRQPGVSVAIVGAKRAAQVAEQVRALELIGREKIWAALQPHVDRTRV</sequence>
<dbReference type="EMBL" id="JMCC02000073">
    <property type="protein sequence ID" value="KIG14430.1"/>
    <property type="molecule type" value="Genomic_DNA"/>
</dbReference>
<dbReference type="GO" id="GO:0005829">
    <property type="term" value="C:cytosol"/>
    <property type="evidence" value="ECO:0007669"/>
    <property type="project" value="TreeGrafter"/>
</dbReference>
<protein>
    <submittedName>
        <fullName evidence="3">Aldo/keto reductase</fullName>
    </submittedName>
</protein>
<proteinExistence type="predicted"/>
<dbReference type="Gene3D" id="3.20.20.100">
    <property type="entry name" value="NADP-dependent oxidoreductase domain"/>
    <property type="match status" value="1"/>
</dbReference>
<organism evidence="3 4">
    <name type="scientific">Enhygromyxa salina</name>
    <dbReference type="NCBI Taxonomy" id="215803"/>
    <lineage>
        <taxon>Bacteria</taxon>
        <taxon>Pseudomonadati</taxon>
        <taxon>Myxococcota</taxon>
        <taxon>Polyangia</taxon>
        <taxon>Nannocystales</taxon>
        <taxon>Nannocystaceae</taxon>
        <taxon>Enhygromyxa</taxon>
    </lineage>
</organism>
<dbReference type="PANTHER" id="PTHR43364:SF4">
    <property type="entry name" value="NAD(P)-LINKED OXIDOREDUCTASE SUPERFAMILY PROTEIN"/>
    <property type="match status" value="1"/>
</dbReference>
<dbReference type="GO" id="GO:0016491">
    <property type="term" value="F:oxidoreductase activity"/>
    <property type="evidence" value="ECO:0007669"/>
    <property type="project" value="UniProtKB-KW"/>
</dbReference>
<gene>
    <name evidence="3" type="ORF">DB30_06773</name>
</gene>
<reference evidence="3 4" key="1">
    <citation type="submission" date="2014-12" db="EMBL/GenBank/DDBJ databases">
        <title>Genome assembly of Enhygromyxa salina DSM 15201.</title>
        <authorList>
            <person name="Sharma G."/>
            <person name="Subramanian S."/>
        </authorList>
    </citation>
    <scope>NUCLEOTIDE SEQUENCE [LARGE SCALE GENOMIC DNA]</scope>
    <source>
        <strain evidence="3 4">DSM 15201</strain>
    </source>
</reference>
<dbReference type="InterPro" id="IPR023210">
    <property type="entry name" value="NADP_OxRdtase_dom"/>
</dbReference>
<evidence type="ECO:0000256" key="1">
    <source>
        <dbReference type="ARBA" id="ARBA00023002"/>
    </source>
</evidence>
<dbReference type="AlphaFoldDB" id="A0A0C2CXR1"/>
<dbReference type="InterPro" id="IPR050523">
    <property type="entry name" value="AKR_Detox_Biosynth"/>
</dbReference>
<comment type="caution">
    <text evidence="3">The sequence shown here is derived from an EMBL/GenBank/DDBJ whole genome shotgun (WGS) entry which is preliminary data.</text>
</comment>
<name>A0A0C2CXR1_9BACT</name>
<dbReference type="CDD" id="cd19084">
    <property type="entry name" value="AKR_AKR11B1-like"/>
    <property type="match status" value="1"/>
</dbReference>
<dbReference type="Pfam" id="PF00248">
    <property type="entry name" value="Aldo_ket_red"/>
    <property type="match status" value="1"/>
</dbReference>